<evidence type="ECO:0000313" key="3">
    <source>
        <dbReference type="EMBL" id="MBL0404891.1"/>
    </source>
</evidence>
<organism evidence="3 4">
    <name type="scientific">Microvirga aerilata</name>
    <dbReference type="NCBI Taxonomy" id="670292"/>
    <lineage>
        <taxon>Bacteria</taxon>
        <taxon>Pseudomonadati</taxon>
        <taxon>Pseudomonadota</taxon>
        <taxon>Alphaproteobacteria</taxon>
        <taxon>Hyphomicrobiales</taxon>
        <taxon>Methylobacteriaceae</taxon>
        <taxon>Microvirga</taxon>
    </lineage>
</organism>
<evidence type="ECO:0000256" key="1">
    <source>
        <dbReference type="SAM" id="MobiDB-lite"/>
    </source>
</evidence>
<keyword evidence="2" id="KW-1133">Transmembrane helix</keyword>
<keyword evidence="2" id="KW-0812">Transmembrane</keyword>
<dbReference type="AlphaFoldDB" id="A0A936Z8R3"/>
<accession>A0A936Z8R3</accession>
<feature type="transmembrane region" description="Helical" evidence="2">
    <location>
        <begin position="26"/>
        <end position="46"/>
    </location>
</feature>
<evidence type="ECO:0000313" key="4">
    <source>
        <dbReference type="Proteomes" id="UP000605848"/>
    </source>
</evidence>
<gene>
    <name evidence="3" type="ORF">JKG68_13005</name>
</gene>
<keyword evidence="4" id="KW-1185">Reference proteome</keyword>
<dbReference type="RefSeq" id="WP_202060026.1">
    <property type="nucleotide sequence ID" value="NZ_JAEQMY010000015.1"/>
</dbReference>
<dbReference type="Proteomes" id="UP000605848">
    <property type="component" value="Unassembled WGS sequence"/>
</dbReference>
<reference evidence="3" key="1">
    <citation type="submission" date="2021-01" db="EMBL/GenBank/DDBJ databases">
        <title>Microvirga sp.</title>
        <authorList>
            <person name="Kim M.K."/>
        </authorList>
    </citation>
    <scope>NUCLEOTIDE SEQUENCE</scope>
    <source>
        <strain evidence="3">5420S-16</strain>
    </source>
</reference>
<comment type="caution">
    <text evidence="3">The sequence shown here is derived from an EMBL/GenBank/DDBJ whole genome shotgun (WGS) entry which is preliminary data.</text>
</comment>
<proteinExistence type="predicted"/>
<feature type="region of interest" description="Disordered" evidence="1">
    <location>
        <begin position="56"/>
        <end position="81"/>
    </location>
</feature>
<sequence>MPDTDKQSEADLEDLEQENRVNFRDYPSSALVVFAALSSGVGWMLYKWMGRKRKAQSTASGQAEAVDNLTRNTKPSPEDGA</sequence>
<evidence type="ECO:0000256" key="2">
    <source>
        <dbReference type="SAM" id="Phobius"/>
    </source>
</evidence>
<keyword evidence="2" id="KW-0472">Membrane</keyword>
<protein>
    <submittedName>
        <fullName evidence="3">Uncharacterized protein</fullName>
    </submittedName>
</protein>
<name>A0A936Z8R3_9HYPH</name>
<dbReference type="EMBL" id="JAEQMY010000015">
    <property type="protein sequence ID" value="MBL0404891.1"/>
    <property type="molecule type" value="Genomic_DNA"/>
</dbReference>